<proteinExistence type="inferred from homology"/>
<keyword evidence="4" id="KW-1185">Reference proteome</keyword>
<dbReference type="InParanoid" id="A0A401GP62"/>
<comment type="similarity">
    <text evidence="1">Belongs to the complex I NDUFA12 subunit family.</text>
</comment>
<dbReference type="GO" id="GO:0005739">
    <property type="term" value="C:mitochondrion"/>
    <property type="evidence" value="ECO:0007669"/>
    <property type="project" value="TreeGrafter"/>
</dbReference>
<evidence type="ECO:0008006" key="5">
    <source>
        <dbReference type="Google" id="ProtNLM"/>
    </source>
</evidence>
<organism evidence="3 4">
    <name type="scientific">Sparassis crispa</name>
    <dbReference type="NCBI Taxonomy" id="139825"/>
    <lineage>
        <taxon>Eukaryota</taxon>
        <taxon>Fungi</taxon>
        <taxon>Dikarya</taxon>
        <taxon>Basidiomycota</taxon>
        <taxon>Agaricomycotina</taxon>
        <taxon>Agaricomycetes</taxon>
        <taxon>Polyporales</taxon>
        <taxon>Sparassidaceae</taxon>
        <taxon>Sparassis</taxon>
    </lineage>
</organism>
<dbReference type="STRING" id="139825.A0A401GP62"/>
<dbReference type="GeneID" id="38780932"/>
<dbReference type="Pfam" id="PF05071">
    <property type="entry name" value="NDUFA12"/>
    <property type="match status" value="1"/>
</dbReference>
<protein>
    <recommendedName>
        <fullName evidence="5">NADH dehydrogenase [ubiquinone] 1 alpha subcomplex subunit</fullName>
    </recommendedName>
</protein>
<evidence type="ECO:0000256" key="2">
    <source>
        <dbReference type="SAM" id="MobiDB-lite"/>
    </source>
</evidence>
<dbReference type="EMBL" id="BFAD01000005">
    <property type="protein sequence ID" value="GBE84015.1"/>
    <property type="molecule type" value="Genomic_DNA"/>
</dbReference>
<evidence type="ECO:0000256" key="1">
    <source>
        <dbReference type="ARBA" id="ARBA00007355"/>
    </source>
</evidence>
<dbReference type="Proteomes" id="UP000287166">
    <property type="component" value="Unassembled WGS sequence"/>
</dbReference>
<dbReference type="GO" id="GO:0032981">
    <property type="term" value="P:mitochondrial respiratory chain complex I assembly"/>
    <property type="evidence" value="ECO:0007669"/>
    <property type="project" value="TreeGrafter"/>
</dbReference>
<evidence type="ECO:0000313" key="4">
    <source>
        <dbReference type="Proteomes" id="UP000287166"/>
    </source>
</evidence>
<feature type="compositionally biased region" description="Low complexity" evidence="2">
    <location>
        <begin position="111"/>
        <end position="150"/>
    </location>
</feature>
<dbReference type="InterPro" id="IPR007763">
    <property type="entry name" value="NDUFA12"/>
</dbReference>
<dbReference type="PANTHER" id="PTHR32470">
    <property type="entry name" value="ADH DEHYDROGENASE [UBIQUINONE] 1 ALPHA SUBCOMPLEX ASSEMBLY FACTOR 2"/>
    <property type="match status" value="1"/>
</dbReference>
<feature type="region of interest" description="Disordered" evidence="2">
    <location>
        <begin position="111"/>
        <end position="198"/>
    </location>
</feature>
<accession>A0A401GP62</accession>
<reference evidence="3 4" key="1">
    <citation type="journal article" date="2018" name="Sci. Rep.">
        <title>Genome sequence of the cauliflower mushroom Sparassis crispa (Hanabiratake) and its association with beneficial usage.</title>
        <authorList>
            <person name="Kiyama R."/>
            <person name="Furutani Y."/>
            <person name="Kawaguchi K."/>
            <person name="Nakanishi T."/>
        </authorList>
    </citation>
    <scope>NUCLEOTIDE SEQUENCE [LARGE SCALE GENOMIC DNA]</scope>
</reference>
<name>A0A401GP62_9APHY</name>
<dbReference type="OrthoDB" id="10255576at2759"/>
<dbReference type="AlphaFoldDB" id="A0A401GP62"/>
<dbReference type="RefSeq" id="XP_027614928.1">
    <property type="nucleotide sequence ID" value="XM_027759127.1"/>
</dbReference>
<evidence type="ECO:0000313" key="3">
    <source>
        <dbReference type="EMBL" id="GBE84015.1"/>
    </source>
</evidence>
<comment type="caution">
    <text evidence="3">The sequence shown here is derived from an EMBL/GenBank/DDBJ whole genome shotgun (WGS) entry which is preliminary data.</text>
</comment>
<dbReference type="InterPro" id="IPR052618">
    <property type="entry name" value="ComplexI_NDUFA12"/>
</dbReference>
<dbReference type="PANTHER" id="PTHR32470:SF2">
    <property type="entry name" value="NADH DEHYDROGENASE [UBIQUINONE] 1 ALPHA SUBCOMPLEX ASSEMBLY FACTOR 2"/>
    <property type="match status" value="1"/>
</dbReference>
<dbReference type="GO" id="GO:0045271">
    <property type="term" value="C:respiratory chain complex I"/>
    <property type="evidence" value="ECO:0007669"/>
    <property type="project" value="InterPro"/>
</dbReference>
<gene>
    <name evidence="3" type="ORF">SCP_0510750</name>
</gene>
<sequence length="198" mass="22298">MSAVLRRLWQKIRAPRYYVGRDLEGNRFFEHPNPNDDSRTKRVVKYQRGRDMWHYIAGNRRIAVQWTSWLTHTRPNPPTLEELQADAERQRRVLLNVAILEARDREERARVQQQAEVQATLQAPPLASASMPASNTSAAPTAKPNAPPKSVEQPAPGASPEPAERAGARGQPSDFPFPQPPSDEPQSWSPRTIRRGGG</sequence>